<evidence type="ECO:0000313" key="3">
    <source>
        <dbReference type="Proteomes" id="UP000737018"/>
    </source>
</evidence>
<gene>
    <name evidence="2" type="ORF">CMV_021970</name>
</gene>
<feature type="compositionally biased region" description="Basic and acidic residues" evidence="1">
    <location>
        <begin position="101"/>
        <end position="118"/>
    </location>
</feature>
<evidence type="ECO:0000313" key="2">
    <source>
        <dbReference type="EMBL" id="KAF3952473.1"/>
    </source>
</evidence>
<comment type="caution">
    <text evidence="2">The sequence shown here is derived from an EMBL/GenBank/DDBJ whole genome shotgun (WGS) entry which is preliminary data.</text>
</comment>
<evidence type="ECO:0000256" key="1">
    <source>
        <dbReference type="SAM" id="MobiDB-lite"/>
    </source>
</evidence>
<organism evidence="2 3">
    <name type="scientific">Castanea mollissima</name>
    <name type="common">Chinese chestnut</name>
    <dbReference type="NCBI Taxonomy" id="60419"/>
    <lineage>
        <taxon>Eukaryota</taxon>
        <taxon>Viridiplantae</taxon>
        <taxon>Streptophyta</taxon>
        <taxon>Embryophyta</taxon>
        <taxon>Tracheophyta</taxon>
        <taxon>Spermatophyta</taxon>
        <taxon>Magnoliopsida</taxon>
        <taxon>eudicotyledons</taxon>
        <taxon>Gunneridae</taxon>
        <taxon>Pentapetalae</taxon>
        <taxon>rosids</taxon>
        <taxon>fabids</taxon>
        <taxon>Fagales</taxon>
        <taxon>Fagaceae</taxon>
        <taxon>Castanea</taxon>
    </lineage>
</organism>
<feature type="region of interest" description="Disordered" evidence="1">
    <location>
        <begin position="93"/>
        <end position="148"/>
    </location>
</feature>
<dbReference type="AlphaFoldDB" id="A0A8J4QKB9"/>
<dbReference type="Proteomes" id="UP000737018">
    <property type="component" value="Unassembled WGS sequence"/>
</dbReference>
<proteinExistence type="predicted"/>
<sequence length="148" mass="16861">MSLSSVSPSLLSPYPITIVLLCSTTHRHPYLANARLVKAIFSVPIPTPTPTPELCSLYICKFGEMIRVFSVKVQKIRHQVLFLPERSALEEEVVDDEEYEDAKATWDDDEVKDPRGLEQGEQYPPLEIVEPHKKRTDGEHQIVSFKDN</sequence>
<keyword evidence="3" id="KW-1185">Reference proteome</keyword>
<accession>A0A8J4QKB9</accession>
<dbReference type="EMBL" id="JRKL02004492">
    <property type="protein sequence ID" value="KAF3952473.1"/>
    <property type="molecule type" value="Genomic_DNA"/>
</dbReference>
<reference evidence="2" key="1">
    <citation type="submission" date="2020-03" db="EMBL/GenBank/DDBJ databases">
        <title>Castanea mollissima Vanexum genome sequencing.</title>
        <authorList>
            <person name="Staton M."/>
        </authorList>
    </citation>
    <scope>NUCLEOTIDE SEQUENCE</scope>
    <source>
        <tissue evidence="2">Leaf</tissue>
    </source>
</reference>
<feature type="compositionally biased region" description="Basic and acidic residues" evidence="1">
    <location>
        <begin position="136"/>
        <end position="148"/>
    </location>
</feature>
<protein>
    <submittedName>
        <fullName evidence="2">Uncharacterized protein</fullName>
    </submittedName>
</protein>
<name>A0A8J4QKB9_9ROSI</name>